<feature type="region of interest" description="Disordered" evidence="1">
    <location>
        <begin position="72"/>
        <end position="165"/>
    </location>
</feature>
<feature type="compositionally biased region" description="Basic and acidic residues" evidence="1">
    <location>
        <begin position="1"/>
        <end position="10"/>
    </location>
</feature>
<evidence type="ECO:0000313" key="3">
    <source>
        <dbReference type="Proteomes" id="UP000287651"/>
    </source>
</evidence>
<feature type="compositionally biased region" description="Low complexity" evidence="1">
    <location>
        <begin position="72"/>
        <end position="86"/>
    </location>
</feature>
<dbReference type="AlphaFoldDB" id="A0A426X1H9"/>
<feature type="compositionally biased region" description="Polar residues" evidence="1">
    <location>
        <begin position="87"/>
        <end position="99"/>
    </location>
</feature>
<sequence>MAKSCYRKDEEDQAAAEATWKTSTKKNPMTSLSFVLPWPSHVTGRMKKTKQPQKQRVCPFCLTERLAHLSSASSATATVASSNTSSPGKSPASNFSSAIASPPRQKLSPPLPRHSPSMASMQKEESHKEKNRKKTTIKKWSFWSKMITGSSGRRRGVEGDQLHLD</sequence>
<organism evidence="2 3">
    <name type="scientific">Ensete ventricosum</name>
    <name type="common">Abyssinian banana</name>
    <name type="synonym">Musa ensete</name>
    <dbReference type="NCBI Taxonomy" id="4639"/>
    <lineage>
        <taxon>Eukaryota</taxon>
        <taxon>Viridiplantae</taxon>
        <taxon>Streptophyta</taxon>
        <taxon>Embryophyta</taxon>
        <taxon>Tracheophyta</taxon>
        <taxon>Spermatophyta</taxon>
        <taxon>Magnoliopsida</taxon>
        <taxon>Liliopsida</taxon>
        <taxon>Zingiberales</taxon>
        <taxon>Musaceae</taxon>
        <taxon>Ensete</taxon>
    </lineage>
</organism>
<gene>
    <name evidence="2" type="ORF">B296_00045332</name>
</gene>
<dbReference type="PANTHER" id="PTHR34046:SF19">
    <property type="entry name" value="RAPIDLY ELICITED PROTEIN, PUTATIVE-RELATED"/>
    <property type="match status" value="1"/>
</dbReference>
<evidence type="ECO:0000313" key="2">
    <source>
        <dbReference type="EMBL" id="RRT33326.1"/>
    </source>
</evidence>
<dbReference type="PANTHER" id="PTHR34046">
    <property type="entry name" value="OS06G0218800 PROTEIN"/>
    <property type="match status" value="1"/>
</dbReference>
<dbReference type="EMBL" id="AMZH03029303">
    <property type="protein sequence ID" value="RRT33326.1"/>
    <property type="molecule type" value="Genomic_DNA"/>
</dbReference>
<name>A0A426X1H9_ENSVE</name>
<feature type="compositionally biased region" description="Basic and acidic residues" evidence="1">
    <location>
        <begin position="155"/>
        <end position="165"/>
    </location>
</feature>
<accession>A0A426X1H9</accession>
<dbReference type="Proteomes" id="UP000287651">
    <property type="component" value="Unassembled WGS sequence"/>
</dbReference>
<proteinExistence type="predicted"/>
<evidence type="ECO:0000256" key="1">
    <source>
        <dbReference type="SAM" id="MobiDB-lite"/>
    </source>
</evidence>
<comment type="caution">
    <text evidence="2">The sequence shown here is derived from an EMBL/GenBank/DDBJ whole genome shotgun (WGS) entry which is preliminary data.</text>
</comment>
<reference evidence="2 3" key="1">
    <citation type="journal article" date="2014" name="Agronomy (Basel)">
        <title>A Draft Genome Sequence for Ensete ventricosum, the Drought-Tolerant Tree Against Hunger.</title>
        <authorList>
            <person name="Harrison J."/>
            <person name="Moore K.A."/>
            <person name="Paszkiewicz K."/>
            <person name="Jones T."/>
            <person name="Grant M."/>
            <person name="Ambacheew D."/>
            <person name="Muzemil S."/>
            <person name="Studholme D.J."/>
        </authorList>
    </citation>
    <scope>NUCLEOTIDE SEQUENCE [LARGE SCALE GENOMIC DNA]</scope>
</reference>
<protein>
    <submittedName>
        <fullName evidence="2">Uncharacterized protein</fullName>
    </submittedName>
</protein>
<feature type="region of interest" description="Disordered" evidence="1">
    <location>
        <begin position="1"/>
        <end position="26"/>
    </location>
</feature>